<feature type="compositionally biased region" description="Low complexity" evidence="5">
    <location>
        <begin position="1361"/>
        <end position="1370"/>
    </location>
</feature>
<dbReference type="GO" id="GO:0000445">
    <property type="term" value="C:THO complex part of transcription export complex"/>
    <property type="evidence" value="ECO:0007669"/>
    <property type="project" value="TreeGrafter"/>
</dbReference>
<dbReference type="Pfam" id="PF11732">
    <property type="entry name" value="Thoc2"/>
    <property type="match status" value="1"/>
</dbReference>
<dbReference type="PANTHER" id="PTHR21597">
    <property type="entry name" value="THO2 PROTEIN"/>
    <property type="match status" value="1"/>
</dbReference>
<dbReference type="STRING" id="90262.A0A1X2I976"/>
<evidence type="ECO:0000259" key="6">
    <source>
        <dbReference type="Pfam" id="PF11262"/>
    </source>
</evidence>
<organism evidence="9 10">
    <name type="scientific">Absidia repens</name>
    <dbReference type="NCBI Taxonomy" id="90262"/>
    <lineage>
        <taxon>Eukaryota</taxon>
        <taxon>Fungi</taxon>
        <taxon>Fungi incertae sedis</taxon>
        <taxon>Mucoromycota</taxon>
        <taxon>Mucoromycotina</taxon>
        <taxon>Mucoromycetes</taxon>
        <taxon>Mucorales</taxon>
        <taxon>Cunninghamellaceae</taxon>
        <taxon>Absidia</taxon>
    </lineage>
</organism>
<evidence type="ECO:0000256" key="1">
    <source>
        <dbReference type="ARBA" id="ARBA00004123"/>
    </source>
</evidence>
<reference evidence="9 10" key="1">
    <citation type="submission" date="2016-07" db="EMBL/GenBank/DDBJ databases">
        <title>Pervasive Adenine N6-methylation of Active Genes in Fungi.</title>
        <authorList>
            <consortium name="DOE Joint Genome Institute"/>
            <person name="Mondo S.J."/>
            <person name="Dannebaum R.O."/>
            <person name="Kuo R.C."/>
            <person name="Labutti K."/>
            <person name="Haridas S."/>
            <person name="Kuo A."/>
            <person name="Salamov A."/>
            <person name="Ahrendt S.R."/>
            <person name="Lipzen A."/>
            <person name="Sullivan W."/>
            <person name="Andreopoulos W.B."/>
            <person name="Clum A."/>
            <person name="Lindquist E."/>
            <person name="Daum C."/>
            <person name="Ramamoorthy G.K."/>
            <person name="Gryganskyi A."/>
            <person name="Culley D."/>
            <person name="Magnuson J.K."/>
            <person name="James T.Y."/>
            <person name="O'Malley M.A."/>
            <person name="Stajich J.E."/>
            <person name="Spatafora J.W."/>
            <person name="Visel A."/>
            <person name="Grigoriev I.V."/>
        </authorList>
    </citation>
    <scope>NUCLEOTIDE SEQUENCE [LARGE SCALE GENOMIC DNA]</scope>
    <source>
        <strain evidence="9 10">NRRL 1336</strain>
    </source>
</reference>
<comment type="caution">
    <text evidence="9">The sequence shown here is derived from an EMBL/GenBank/DDBJ whole genome shotgun (WGS) entry which is preliminary data.</text>
</comment>
<feature type="domain" description="THO complex subunitTHOC2 C-terminal" evidence="6">
    <location>
        <begin position="963"/>
        <end position="1267"/>
    </location>
</feature>
<keyword evidence="4" id="KW-0539">Nucleus</keyword>
<comment type="similarity">
    <text evidence="2">Belongs to the THOC2 family.</text>
</comment>
<dbReference type="GO" id="GO:0003729">
    <property type="term" value="F:mRNA binding"/>
    <property type="evidence" value="ECO:0007669"/>
    <property type="project" value="TreeGrafter"/>
</dbReference>
<accession>A0A1X2I976</accession>
<evidence type="ECO:0000313" key="9">
    <source>
        <dbReference type="EMBL" id="ORZ11971.1"/>
    </source>
</evidence>
<dbReference type="InterPro" id="IPR040007">
    <property type="entry name" value="Tho2"/>
</dbReference>
<feature type="region of interest" description="Disordered" evidence="5">
    <location>
        <begin position="1283"/>
        <end position="1613"/>
    </location>
</feature>
<keyword evidence="10" id="KW-1185">Reference proteome</keyword>
<feature type="compositionally biased region" description="Basic and acidic residues" evidence="5">
    <location>
        <begin position="1579"/>
        <end position="1605"/>
    </location>
</feature>
<feature type="compositionally biased region" description="Basic and acidic residues" evidence="5">
    <location>
        <begin position="1553"/>
        <end position="1569"/>
    </location>
</feature>
<dbReference type="GO" id="GO:0006406">
    <property type="term" value="P:mRNA export from nucleus"/>
    <property type="evidence" value="ECO:0007669"/>
    <property type="project" value="InterPro"/>
</dbReference>
<dbReference type="Pfam" id="PF16134">
    <property type="entry name" value="THOC2_N"/>
    <property type="match status" value="1"/>
</dbReference>
<comment type="subcellular location">
    <subcellularLocation>
        <location evidence="1">Nucleus</location>
    </subcellularLocation>
</comment>
<dbReference type="OrthoDB" id="29024at2759"/>
<sequence>MIQEEVELARQYAGQWTLHSINNPLRQLISRTTYRTYIGERTIDDFIDFFKILTADETGDFANKNIDVRLYFINSMKTQDVNLECMEEAKRQDEETKIASRKANLIAMIKGAMNATILTEADCKLHFSSQLLENAKVIPSKLMFDRRLIRMNTAMLYKQNKFNLLREDAVGYSALINDILIGSIDLERDAFERLPPTPMDRVPRFLDIISSHIGNFHLDPNRVLDILLDFFIKEVMLNYAFWIELFKKSVWIRQLTLSHLADDNDNDNTSSTTPNHSTVMAHLLGFKFENYHQLEVSQAPEELFYSSALLINSGLIRLCDLLPYLAPNEEAMEKLKVEYMENMNKEIKNNSGGLLAQYGALGEDGTTKKAAKSATDVEEGEDRVEPARTYDANDVVELTKALLSIGDIVHSEEILSKYNKLCDMYPVLAHYIYRLSGVILEPSYQLYVPDDIKARSTYFLECAQQSELKSVLPSSDKGKIPKPPKLTTYFVLDCLKDGTHDLKKKQIYRFFYTRWAEQLEPATSYDQLLTHLMPIMRLAGYHAYLAPYLIHKLIQTLLALFERGEATPDSEQRKMCITLAREFLLPAIAFSGGNPGLMANVWELLDLLTFQERCRLYGEWGNDFYKKSIETKLLKARVERNVKSVMRRVSKNDVRQCGRDLGKLAHSNPTIVFSVMLDQIQSFDNLAPYMADACRYMSNFSYDVLGYFMTEKWTGSQGAGRMKKIKLKEDGITSSWLRALSVFAGMLYKKQGIDPTPLIRYMVLRLQYDDSVADLVLFNEFITKLCGIEIIGSTLTDDQITSAGCSDALKAEAFIPISQDNKKATKRVITRLKDTLKKDDAALELLVLLYRLYESCSSQQDISTRERVKRLNQVHQTILQYTELLITVFDEAEYSALIPSMDVLYSDYGLPYTAVMQILRPKTRYLLKNSMDTDASDDNLPPLVLQPLIQATPSMMQNDVIFEIMSPEFFIVFWQLNLYDIHCPVKHYETAIKRHTDLIAQCRDPRSSVCQANRPSAVSKLERQAQASLDALQVDLPKHKQDVENTMKMLKASHSRWFVDKVDRVILIRCILQYCLYPRSVISEVDAVYCYKFAMIMHQLNVSNFSSLTLVDQILCDSLPATLMTFTDYETTIHARFIFKTFAKMSRWYNDEKLYSDEAHGPGLIGFQRSWSVQSSSEVPKKDLLSYDDFKKVMHKWHLSANQFFEQALQSGDSHQIRNTFLILRQFIPHFPSIREHGNILVAATKALATNEKRDDLKVLARSYLGLIEKNKSRWVSRNKFMGLPEPEPVKPSTPPPTHTSSSKPATPRHHHQDDRDRPSEKSSSSSTHNTTTSSATTATNEKLSSSAAADRKRPSKEESSTSLSNRSSSFTGTGGTKRLRSETMQTSSPRRDTPSDLRSSISSSRHYRSEQPPLSSSTDRYSSSRGSEMAPPQSSSSSTPREGGMRIRDQARDAIREAARDSRLSQPSISLSQPTTPLHSSSTSSSSSSPASIKDSSPRGESRRSAKEERSSSSRSNSHHHHRDTEEVSSRRSSGANPSSRSVELVPASPSSDRKRTMDESKSKHREPSGSGSSSSHYKSDKRYKVDRSSRDQRKEKDRSSKDHRDKKRSRR</sequence>
<dbReference type="Pfam" id="PF11262">
    <property type="entry name" value="Tho2"/>
    <property type="match status" value="1"/>
</dbReference>
<dbReference type="InterPro" id="IPR021418">
    <property type="entry name" value="THO_THOC2_C"/>
</dbReference>
<gene>
    <name evidence="9" type="ORF">BCR42DRAFT_493924</name>
</gene>
<feature type="compositionally biased region" description="Low complexity" evidence="5">
    <location>
        <begin position="1323"/>
        <end position="1341"/>
    </location>
</feature>
<dbReference type="PANTHER" id="PTHR21597:SF0">
    <property type="entry name" value="THO COMPLEX SUBUNIT 2"/>
    <property type="match status" value="1"/>
</dbReference>
<feature type="compositionally biased region" description="Low complexity" evidence="5">
    <location>
        <begin position="1416"/>
        <end position="1428"/>
    </location>
</feature>
<evidence type="ECO:0000313" key="10">
    <source>
        <dbReference type="Proteomes" id="UP000193560"/>
    </source>
</evidence>
<protein>
    <recommendedName>
        <fullName evidence="3">THO complex subunit 2</fullName>
    </recommendedName>
</protein>
<evidence type="ECO:0000259" key="8">
    <source>
        <dbReference type="Pfam" id="PF16134"/>
    </source>
</evidence>
<dbReference type="InterPro" id="IPR021726">
    <property type="entry name" value="THO_THOC2_N"/>
</dbReference>
<feature type="compositionally biased region" description="Basic and acidic residues" evidence="5">
    <location>
        <begin position="1350"/>
        <end position="1360"/>
    </location>
</feature>
<evidence type="ECO:0000256" key="2">
    <source>
        <dbReference type="ARBA" id="ARBA00007857"/>
    </source>
</evidence>
<evidence type="ECO:0000259" key="7">
    <source>
        <dbReference type="Pfam" id="PF11732"/>
    </source>
</evidence>
<feature type="compositionally biased region" description="Low complexity" evidence="5">
    <location>
        <begin position="1471"/>
        <end position="1496"/>
    </location>
</feature>
<dbReference type="Proteomes" id="UP000193560">
    <property type="component" value="Unassembled WGS sequence"/>
</dbReference>
<feature type="compositionally biased region" description="Pro residues" evidence="5">
    <location>
        <begin position="1286"/>
        <end position="1298"/>
    </location>
</feature>
<dbReference type="EMBL" id="MCGE01000020">
    <property type="protein sequence ID" value="ORZ11971.1"/>
    <property type="molecule type" value="Genomic_DNA"/>
</dbReference>
<feature type="domain" description="THO complex subunitTHOC2 N-terminal" evidence="7">
    <location>
        <begin position="661"/>
        <end position="741"/>
    </location>
</feature>
<evidence type="ECO:0000256" key="4">
    <source>
        <dbReference type="ARBA" id="ARBA00023242"/>
    </source>
</evidence>
<dbReference type="InterPro" id="IPR032302">
    <property type="entry name" value="THOC2_N"/>
</dbReference>
<evidence type="ECO:0000256" key="5">
    <source>
        <dbReference type="SAM" id="MobiDB-lite"/>
    </source>
</evidence>
<feature type="compositionally biased region" description="Low complexity" evidence="5">
    <location>
        <begin position="1532"/>
        <end position="1543"/>
    </location>
</feature>
<name>A0A1X2I976_9FUNG</name>
<feature type="compositionally biased region" description="Basic and acidic residues" evidence="5">
    <location>
        <begin position="1312"/>
        <end position="1321"/>
    </location>
</feature>
<dbReference type="GO" id="GO:0006397">
    <property type="term" value="P:mRNA processing"/>
    <property type="evidence" value="ECO:0007669"/>
    <property type="project" value="InterPro"/>
</dbReference>
<feature type="compositionally biased region" description="Basic and acidic residues" evidence="5">
    <location>
        <begin position="1497"/>
        <end position="1513"/>
    </location>
</feature>
<proteinExistence type="inferred from homology"/>
<feature type="domain" description="THO complex subunit 2 N-terminal" evidence="8">
    <location>
        <begin position="43"/>
        <end position="659"/>
    </location>
</feature>
<feature type="compositionally biased region" description="Basic and acidic residues" evidence="5">
    <location>
        <begin position="1444"/>
        <end position="1464"/>
    </location>
</feature>
<evidence type="ECO:0000256" key="3">
    <source>
        <dbReference type="ARBA" id="ARBA00019596"/>
    </source>
</evidence>